<evidence type="ECO:0000259" key="5">
    <source>
        <dbReference type="PROSITE" id="PS51903"/>
    </source>
</evidence>
<dbReference type="InterPro" id="IPR036628">
    <property type="entry name" value="Clp_N_dom_sf"/>
</dbReference>
<keyword evidence="6" id="KW-0378">Hydrolase</keyword>
<dbReference type="InterPro" id="IPR003593">
    <property type="entry name" value="AAA+_ATPase"/>
</dbReference>
<dbReference type="EMBL" id="AP019695">
    <property type="protein sequence ID" value="BBK22964.1"/>
    <property type="molecule type" value="Genomic_DNA"/>
</dbReference>
<evidence type="ECO:0000313" key="7">
    <source>
        <dbReference type="Proteomes" id="UP000464754"/>
    </source>
</evidence>
<dbReference type="InterPro" id="IPR004176">
    <property type="entry name" value="Clp_R_N"/>
</dbReference>
<dbReference type="GO" id="GO:0006508">
    <property type="term" value="P:proteolysis"/>
    <property type="evidence" value="ECO:0007669"/>
    <property type="project" value="UniProtKB-KW"/>
</dbReference>
<dbReference type="GO" id="GO:0008233">
    <property type="term" value="F:peptidase activity"/>
    <property type="evidence" value="ECO:0007669"/>
    <property type="project" value="UniProtKB-KW"/>
</dbReference>
<dbReference type="Pfam" id="PF00004">
    <property type="entry name" value="AAA"/>
    <property type="match status" value="1"/>
</dbReference>
<reference evidence="7" key="1">
    <citation type="submission" date="2019-05" db="EMBL/GenBank/DDBJ databases">
        <title>Complete genome sequencing of Absiella argi strain JCM 30884.</title>
        <authorList>
            <person name="Sakamoto M."/>
            <person name="Murakami T."/>
            <person name="Mori H."/>
        </authorList>
    </citation>
    <scope>NUCLEOTIDE SEQUENCE [LARGE SCALE GENOMIC DNA]</scope>
    <source>
        <strain evidence="7">JCM 30884</strain>
    </source>
</reference>
<dbReference type="Pfam" id="PF17871">
    <property type="entry name" value="AAA_lid_9"/>
    <property type="match status" value="1"/>
</dbReference>
<dbReference type="GO" id="GO:0005524">
    <property type="term" value="F:ATP binding"/>
    <property type="evidence" value="ECO:0007669"/>
    <property type="project" value="UniProtKB-KW"/>
</dbReference>
<dbReference type="Gene3D" id="1.10.1780.10">
    <property type="entry name" value="Clp, N-terminal domain"/>
    <property type="match status" value="1"/>
</dbReference>
<dbReference type="SUPFAM" id="SSF52540">
    <property type="entry name" value="P-loop containing nucleoside triphosphate hydrolases"/>
    <property type="match status" value="2"/>
</dbReference>
<keyword evidence="1 4" id="KW-0677">Repeat</keyword>
<dbReference type="GO" id="GO:0034605">
    <property type="term" value="P:cellular response to heat"/>
    <property type="evidence" value="ECO:0007669"/>
    <property type="project" value="TreeGrafter"/>
</dbReference>
<evidence type="ECO:0000256" key="2">
    <source>
        <dbReference type="ARBA" id="ARBA00022741"/>
    </source>
</evidence>
<proteinExistence type="predicted"/>
<protein>
    <submittedName>
        <fullName evidence="6">ATP-dependent Clp protease ATP-binding subunit ClpA</fullName>
    </submittedName>
</protein>
<dbReference type="GO" id="GO:0016887">
    <property type="term" value="F:ATP hydrolysis activity"/>
    <property type="evidence" value="ECO:0007669"/>
    <property type="project" value="InterPro"/>
</dbReference>
<evidence type="ECO:0000256" key="4">
    <source>
        <dbReference type="PROSITE-ProRule" id="PRU01251"/>
    </source>
</evidence>
<dbReference type="KEGG" id="aarg:Aargi30884_18670"/>
<keyword evidence="2" id="KW-0547">Nucleotide-binding</keyword>
<dbReference type="CDD" id="cd00009">
    <property type="entry name" value="AAA"/>
    <property type="match status" value="1"/>
</dbReference>
<evidence type="ECO:0000256" key="3">
    <source>
        <dbReference type="ARBA" id="ARBA00022840"/>
    </source>
</evidence>
<dbReference type="Proteomes" id="UP000464754">
    <property type="component" value="Chromosome"/>
</dbReference>
<dbReference type="SMART" id="SM00382">
    <property type="entry name" value="AAA"/>
    <property type="match status" value="1"/>
</dbReference>
<dbReference type="Gene3D" id="3.40.50.300">
    <property type="entry name" value="P-loop containing nucleotide triphosphate hydrolases"/>
    <property type="match status" value="2"/>
</dbReference>
<dbReference type="Gene3D" id="1.10.8.60">
    <property type="match status" value="1"/>
</dbReference>
<evidence type="ECO:0000256" key="1">
    <source>
        <dbReference type="ARBA" id="ARBA00022737"/>
    </source>
</evidence>
<accession>A0A6N4TKF2</accession>
<dbReference type="SUPFAM" id="SSF81923">
    <property type="entry name" value="Double Clp-N motif"/>
    <property type="match status" value="1"/>
</dbReference>
<dbReference type="Pfam" id="PF02861">
    <property type="entry name" value="Clp_N"/>
    <property type="match status" value="1"/>
</dbReference>
<dbReference type="InterPro" id="IPR003959">
    <property type="entry name" value="ATPase_AAA_core"/>
</dbReference>
<dbReference type="InterPro" id="IPR041546">
    <property type="entry name" value="ClpA/ClpB_AAA_lid"/>
</dbReference>
<feature type="domain" description="Clp R" evidence="5">
    <location>
        <begin position="1"/>
        <end position="75"/>
    </location>
</feature>
<dbReference type="InterPro" id="IPR050130">
    <property type="entry name" value="ClpA_ClpB"/>
</dbReference>
<keyword evidence="3 6" id="KW-0067">ATP-binding</keyword>
<name>A0A6N4TKF2_9FIRM</name>
<sequence length="634" mass="73400">MKVSMDHKTTMLLERAQQEAKDMGNMYIGSEHLLLAFAWDTQNPLYDKLRKEHIDYEKIKKDLLVLFGCGKSKEGEVLYSDTVIEILEKGNRMAMERAEEEMDMDCLLSALLGTKECVASQMLDRYEIDCQKLLTALRHSGYCELDEFKELRRLGVDDKGKQIAGREKELQLMISILLRKDKGNPLLVGDAGVGKSALVEHFAWLLEHQMLPELSSSRVYELHLNTLVAGTRYRGDFEEKLQKVLDALMKYPDVILFIDEIHQMIGAGKSEGSIDVSSVLKPYLARGKFRCIGATTMDEYETYMECDRALERRFQLVYMKEPSESETLEMLKKKKKEYEEYHDVNISDDILKYMIEKSAMYLKNRKFPDKAIDVLDLSCVKARFLKKSEISEDMINKVVEEVSGVSISFKNRLLSLQNILDERFVGQDTVKQQILKQARSLSVSMENQPLGLWVLVGEDGTGKDMLATLFAQSFFQQQDYLSIQDEQDTLSVIKKLRRNPNQLLYFPHMEQASTAKISFLRQIMETNQLQQEKECADLTHCLIVLEWNTEEKQNTLDFMKDKCMDRNLSPEVLDLCDEVFYFSALSKEDKEKIVTKALEKRNMQVNQKDLEVFLNENLTIKEIQKKIRNTFIEG</sequence>
<dbReference type="PANTHER" id="PTHR11638:SF18">
    <property type="entry name" value="HEAT SHOCK PROTEIN 104"/>
    <property type="match status" value="1"/>
</dbReference>
<dbReference type="PANTHER" id="PTHR11638">
    <property type="entry name" value="ATP-DEPENDENT CLP PROTEASE"/>
    <property type="match status" value="1"/>
</dbReference>
<organism evidence="6 7">
    <name type="scientific">Amedibacterium intestinale</name>
    <dbReference type="NCBI Taxonomy" id="2583452"/>
    <lineage>
        <taxon>Bacteria</taxon>
        <taxon>Bacillati</taxon>
        <taxon>Bacillota</taxon>
        <taxon>Erysipelotrichia</taxon>
        <taxon>Erysipelotrichales</taxon>
        <taxon>Erysipelotrichaceae</taxon>
        <taxon>Amedibacterium</taxon>
    </lineage>
</organism>
<gene>
    <name evidence="6" type="primary">clpA</name>
    <name evidence="6" type="ORF">Aargi30884_18670</name>
</gene>
<dbReference type="PROSITE" id="PS51903">
    <property type="entry name" value="CLP_R"/>
    <property type="match status" value="1"/>
</dbReference>
<dbReference type="InterPro" id="IPR027417">
    <property type="entry name" value="P-loop_NTPase"/>
</dbReference>
<keyword evidence="7" id="KW-1185">Reference proteome</keyword>
<dbReference type="RefSeq" id="WP_118277995.1">
    <property type="nucleotide sequence ID" value="NZ_AP019695.1"/>
</dbReference>
<evidence type="ECO:0000313" key="6">
    <source>
        <dbReference type="EMBL" id="BBK22964.1"/>
    </source>
</evidence>
<dbReference type="AlphaFoldDB" id="A0A6N4TKF2"/>
<dbReference type="GO" id="GO:0005737">
    <property type="term" value="C:cytoplasm"/>
    <property type="evidence" value="ECO:0007669"/>
    <property type="project" value="TreeGrafter"/>
</dbReference>
<keyword evidence="6" id="KW-0645">Protease</keyword>